<protein>
    <submittedName>
        <fullName evidence="5">Unannotated protein</fullName>
    </submittedName>
</protein>
<organism evidence="5">
    <name type="scientific">freshwater metagenome</name>
    <dbReference type="NCBI Taxonomy" id="449393"/>
    <lineage>
        <taxon>unclassified sequences</taxon>
        <taxon>metagenomes</taxon>
        <taxon>ecological metagenomes</taxon>
    </lineage>
</organism>
<evidence type="ECO:0000256" key="1">
    <source>
        <dbReference type="ARBA" id="ARBA00022676"/>
    </source>
</evidence>
<accession>A0A6J6CJ64</accession>
<dbReference type="GO" id="GO:0016757">
    <property type="term" value="F:glycosyltransferase activity"/>
    <property type="evidence" value="ECO:0007669"/>
    <property type="project" value="UniProtKB-KW"/>
</dbReference>
<keyword evidence="1" id="KW-0328">Glycosyltransferase</keyword>
<name>A0A6J6CJ64_9ZZZZ</name>
<evidence type="ECO:0000256" key="2">
    <source>
        <dbReference type="ARBA" id="ARBA00022679"/>
    </source>
</evidence>
<dbReference type="Pfam" id="PF13439">
    <property type="entry name" value="Glyco_transf_4"/>
    <property type="match status" value="1"/>
</dbReference>
<proteinExistence type="predicted"/>
<feature type="domain" description="Glycosyltransferase subfamily 4-like N-terminal" evidence="4">
    <location>
        <begin position="16"/>
        <end position="174"/>
    </location>
</feature>
<dbReference type="Gene3D" id="3.40.50.2000">
    <property type="entry name" value="Glycogen Phosphorylase B"/>
    <property type="match status" value="2"/>
</dbReference>
<evidence type="ECO:0000313" key="5">
    <source>
        <dbReference type="EMBL" id="CAB4551356.1"/>
    </source>
</evidence>
<evidence type="ECO:0000259" key="4">
    <source>
        <dbReference type="Pfam" id="PF13439"/>
    </source>
</evidence>
<dbReference type="InterPro" id="IPR028098">
    <property type="entry name" value="Glyco_trans_4-like_N"/>
</dbReference>
<dbReference type="EMBL" id="CAEZSF010000200">
    <property type="protein sequence ID" value="CAB4551356.1"/>
    <property type="molecule type" value="Genomic_DNA"/>
</dbReference>
<evidence type="ECO:0000259" key="3">
    <source>
        <dbReference type="Pfam" id="PF00534"/>
    </source>
</evidence>
<dbReference type="CDD" id="cd03801">
    <property type="entry name" value="GT4_PimA-like"/>
    <property type="match status" value="1"/>
</dbReference>
<sequence>MLRKMKVMMVTDSLQVGGAEQVAVDIANSLDRDTHEVYFCATRCDGLLRSSLKSDVEVMVLERSATWDLLKLLAFGKYVRSEGIDVLHSHGRGTMRFIALCKALGIISAQHVFHDHFGRMHLDRSAGRGLKIPLHRGVDAYIGVESRLCRWAIDTVGLPAAKVSLVRSGVDLERFSTASPIDLREEFDLGEGNLVLLMVANFRPQKDHPTLFQAIAELSKAQQENLRLVVCGSTTADPAYFEGCMEMLERLKIHHLVRTIGVRNDAPALMAGADAGVFSSKNESGPLVLLEYMASKLPFVATETGEIAHAVKDAGVGILTEPRDYLALADGLAALLEMTPEQRAEMGERGRQLVITEFEQHVVVRQVEAIYAQLLRICVPSDAANTQAS</sequence>
<feature type="domain" description="Glycosyl transferase family 1" evidence="3">
    <location>
        <begin position="184"/>
        <end position="352"/>
    </location>
</feature>
<dbReference type="PANTHER" id="PTHR12526:SF510">
    <property type="entry name" value="D-INOSITOL 3-PHOSPHATE GLYCOSYLTRANSFERASE"/>
    <property type="match status" value="1"/>
</dbReference>
<keyword evidence="2" id="KW-0808">Transferase</keyword>
<dbReference type="Pfam" id="PF00534">
    <property type="entry name" value="Glycos_transf_1"/>
    <property type="match status" value="1"/>
</dbReference>
<dbReference type="SUPFAM" id="SSF53756">
    <property type="entry name" value="UDP-Glycosyltransferase/glycogen phosphorylase"/>
    <property type="match status" value="1"/>
</dbReference>
<dbReference type="AlphaFoldDB" id="A0A6J6CJ64"/>
<dbReference type="InterPro" id="IPR001296">
    <property type="entry name" value="Glyco_trans_1"/>
</dbReference>
<dbReference type="PANTHER" id="PTHR12526">
    <property type="entry name" value="GLYCOSYLTRANSFERASE"/>
    <property type="match status" value="1"/>
</dbReference>
<reference evidence="5" key="1">
    <citation type="submission" date="2020-05" db="EMBL/GenBank/DDBJ databases">
        <authorList>
            <person name="Chiriac C."/>
            <person name="Salcher M."/>
            <person name="Ghai R."/>
            <person name="Kavagutti S V."/>
        </authorList>
    </citation>
    <scope>NUCLEOTIDE SEQUENCE</scope>
</reference>
<gene>
    <name evidence="5" type="ORF">UFOPK1358_01646</name>
</gene>